<reference evidence="1" key="2">
    <citation type="submission" date="2016-06" db="EMBL/GenBank/DDBJ databases">
        <title>The genome of a short-lived fish provides insights into sex chromosome evolution and the genetic control of aging.</title>
        <authorList>
            <person name="Reichwald K."/>
            <person name="Felder M."/>
            <person name="Petzold A."/>
            <person name="Koch P."/>
            <person name="Groth M."/>
            <person name="Platzer M."/>
        </authorList>
    </citation>
    <scope>NUCLEOTIDE SEQUENCE</scope>
    <source>
        <tissue evidence="1">Brain</tissue>
    </source>
</reference>
<gene>
    <name evidence="1" type="primary">Nfu_g_1_005631</name>
</gene>
<evidence type="ECO:0000313" key="1">
    <source>
        <dbReference type="EMBL" id="SBP56962.1"/>
    </source>
</evidence>
<proteinExistence type="predicted"/>
<sequence length="165" mass="19269">MTKTGSERLEKKMFASELMLETKNSQNKIHRCRGRTHTQLSRRDHRPAPAARMHVFCRSFCHGCFYSLKQGEVTWLYKVQFEQSSEQQTCSLELMLKEGYHLHRYQEPVCRDTIPDRRAEQQITGTFGMSNELQGQVLSMHTPLILSKRCLLGFTCVHYQLTVLT</sequence>
<protein>
    <submittedName>
        <fullName evidence="1">Uncharacterized protein</fullName>
    </submittedName>
</protein>
<organism evidence="1">
    <name type="scientific">Nothobranchius furzeri</name>
    <name type="common">Turquoise killifish</name>
    <dbReference type="NCBI Taxonomy" id="105023"/>
    <lineage>
        <taxon>Eukaryota</taxon>
        <taxon>Metazoa</taxon>
        <taxon>Chordata</taxon>
        <taxon>Craniata</taxon>
        <taxon>Vertebrata</taxon>
        <taxon>Euteleostomi</taxon>
        <taxon>Actinopterygii</taxon>
        <taxon>Neopterygii</taxon>
        <taxon>Teleostei</taxon>
        <taxon>Neoteleostei</taxon>
        <taxon>Acanthomorphata</taxon>
        <taxon>Ovalentaria</taxon>
        <taxon>Atherinomorphae</taxon>
        <taxon>Cyprinodontiformes</taxon>
        <taxon>Nothobranchiidae</taxon>
        <taxon>Nothobranchius</taxon>
    </lineage>
</organism>
<name>A0A1A8AP60_NOTFU</name>
<dbReference type="EMBL" id="HADY01018477">
    <property type="protein sequence ID" value="SBP56962.1"/>
    <property type="molecule type" value="Transcribed_RNA"/>
</dbReference>
<dbReference type="AlphaFoldDB" id="A0A1A8AP60"/>
<accession>A0A1A8AP60</accession>
<reference evidence="1" key="1">
    <citation type="submission" date="2016-05" db="EMBL/GenBank/DDBJ databases">
        <authorList>
            <person name="Lavstsen T."/>
            <person name="Jespersen J.S."/>
        </authorList>
    </citation>
    <scope>NUCLEOTIDE SEQUENCE</scope>
    <source>
        <tissue evidence="1">Brain</tissue>
    </source>
</reference>